<evidence type="ECO:0000313" key="2">
    <source>
        <dbReference type="EMBL" id="MDA5399243.1"/>
    </source>
</evidence>
<proteinExistence type="predicted"/>
<dbReference type="Proteomes" id="UP001151234">
    <property type="component" value="Unassembled WGS sequence"/>
</dbReference>
<dbReference type="InterPro" id="IPR021516">
    <property type="entry name" value="DUF3179"/>
</dbReference>
<sequence length="332" mass="36390">MAASFPLIRPLGGLVAALLLTTGFASANPDSWAREGWKTDFSKHSIDYNEILSGGPPKDGIPSIDDPQFVTVSQADNLEDVEPVMGLEINGDARAYPLRILMWHEIVNDTVGDMPVAVTYCPLCNAALVFDRRIDGSADTFGTTGKLRNSDLVMYDRGSESWWQQFTGEAIAGEKTGTKLALVPSRLESWKNFRARHPDGKVLVPNNERMRNYGANPYQGYDTLNRPFLFSGELPKDIHPMARVVVVRDGGEPIAVSMLKVREEGSLKRRGVTISWEEGQSSALDSGVIAKGRDVGNITVQKDGQDVPYDVTFAFVANAFLPDTPIEKANSE</sequence>
<dbReference type="Pfam" id="PF11376">
    <property type="entry name" value="DUF3179"/>
    <property type="match status" value="1"/>
</dbReference>
<dbReference type="EMBL" id="JAPJZI010000001">
    <property type="protein sequence ID" value="MDA5399243.1"/>
    <property type="molecule type" value="Genomic_DNA"/>
</dbReference>
<feature type="signal peptide" evidence="1">
    <location>
        <begin position="1"/>
        <end position="27"/>
    </location>
</feature>
<name>A0A9X3UIG1_9HYPH</name>
<reference evidence="2" key="1">
    <citation type="submission" date="2022-11" db="EMBL/GenBank/DDBJ databases">
        <title>Draft genome sequence of Hoeflea poritis E7-10 and Hoeflea prorocentri PM5-8, separated from scleractinian coral Porites lutea and marine dinoflagellate.</title>
        <authorList>
            <person name="Zhang G."/>
            <person name="Wei Q."/>
            <person name="Cai L."/>
        </authorList>
    </citation>
    <scope>NUCLEOTIDE SEQUENCE</scope>
    <source>
        <strain evidence="2">PM5-8</strain>
    </source>
</reference>
<evidence type="ECO:0000256" key="1">
    <source>
        <dbReference type="SAM" id="SignalP"/>
    </source>
</evidence>
<protein>
    <submittedName>
        <fullName evidence="2">DUF3179 domain-containing protein</fullName>
    </submittedName>
</protein>
<dbReference type="AlphaFoldDB" id="A0A9X3UIG1"/>
<accession>A0A9X3UIG1</accession>
<organism evidence="2 3">
    <name type="scientific">Hoeflea prorocentri</name>
    <dbReference type="NCBI Taxonomy" id="1922333"/>
    <lineage>
        <taxon>Bacteria</taxon>
        <taxon>Pseudomonadati</taxon>
        <taxon>Pseudomonadota</taxon>
        <taxon>Alphaproteobacteria</taxon>
        <taxon>Hyphomicrobiales</taxon>
        <taxon>Rhizobiaceae</taxon>
        <taxon>Hoeflea</taxon>
    </lineage>
</organism>
<gene>
    <name evidence="2" type="ORF">OQ273_11725</name>
</gene>
<feature type="chain" id="PRO_5040772649" evidence="1">
    <location>
        <begin position="28"/>
        <end position="332"/>
    </location>
</feature>
<dbReference type="RefSeq" id="WP_267990687.1">
    <property type="nucleotide sequence ID" value="NZ_JAPJZI010000001.1"/>
</dbReference>
<keyword evidence="3" id="KW-1185">Reference proteome</keyword>
<evidence type="ECO:0000313" key="3">
    <source>
        <dbReference type="Proteomes" id="UP001151234"/>
    </source>
</evidence>
<comment type="caution">
    <text evidence="2">The sequence shown here is derived from an EMBL/GenBank/DDBJ whole genome shotgun (WGS) entry which is preliminary data.</text>
</comment>
<keyword evidence="1" id="KW-0732">Signal</keyword>